<organism evidence="1 2">
    <name type="scientific">Populus deltoides</name>
    <name type="common">Eastern poplar</name>
    <name type="synonym">Eastern cottonwood</name>
    <dbReference type="NCBI Taxonomy" id="3696"/>
    <lineage>
        <taxon>Eukaryota</taxon>
        <taxon>Viridiplantae</taxon>
        <taxon>Streptophyta</taxon>
        <taxon>Embryophyta</taxon>
        <taxon>Tracheophyta</taxon>
        <taxon>Spermatophyta</taxon>
        <taxon>Magnoliopsida</taxon>
        <taxon>eudicotyledons</taxon>
        <taxon>Gunneridae</taxon>
        <taxon>Pentapetalae</taxon>
        <taxon>rosids</taxon>
        <taxon>fabids</taxon>
        <taxon>Malpighiales</taxon>
        <taxon>Salicaceae</taxon>
        <taxon>Saliceae</taxon>
        <taxon>Populus</taxon>
    </lineage>
</organism>
<keyword evidence="2" id="KW-1185">Reference proteome</keyword>
<gene>
    <name evidence="1" type="ORF">H0E87_031260</name>
</gene>
<name>A0A8T2WIT1_POPDE</name>
<accession>A0A8T2WIT1</accession>
<comment type="caution">
    <text evidence="1">The sequence shown here is derived from an EMBL/GenBank/DDBJ whole genome shotgun (WGS) entry which is preliminary data.</text>
</comment>
<evidence type="ECO:0000313" key="2">
    <source>
        <dbReference type="Proteomes" id="UP000807159"/>
    </source>
</evidence>
<protein>
    <submittedName>
        <fullName evidence="1">Uncharacterized protein</fullName>
    </submittedName>
</protein>
<reference evidence="1" key="1">
    <citation type="journal article" date="2021" name="J. Hered.">
        <title>Genome Assembly of Salicaceae Populus deltoides (Eastern Cottonwood) I-69 Based on Nanopore Sequencing and Hi-C Technologies.</title>
        <authorList>
            <person name="Bai S."/>
            <person name="Wu H."/>
            <person name="Zhang J."/>
            <person name="Pan Z."/>
            <person name="Zhao W."/>
            <person name="Li Z."/>
            <person name="Tong C."/>
        </authorList>
    </citation>
    <scope>NUCLEOTIDE SEQUENCE</scope>
    <source>
        <tissue evidence="1">Leaf</tissue>
    </source>
</reference>
<dbReference type="Proteomes" id="UP000807159">
    <property type="component" value="Chromosome 19"/>
</dbReference>
<dbReference type="EMBL" id="JACEGQ020000019">
    <property type="protein sequence ID" value="KAH8481225.1"/>
    <property type="molecule type" value="Genomic_DNA"/>
</dbReference>
<proteinExistence type="predicted"/>
<evidence type="ECO:0000313" key="1">
    <source>
        <dbReference type="EMBL" id="KAH8481225.1"/>
    </source>
</evidence>
<dbReference type="AlphaFoldDB" id="A0A8T2WIT1"/>
<sequence>PDVDGDRRRRRRRREEGFDVDSGFLLGYEVRRSGKMERRCGLLLLWFVFAKREEGLRLEK</sequence>
<feature type="non-terminal residue" evidence="1">
    <location>
        <position position="1"/>
    </location>
</feature>